<dbReference type="InterPro" id="IPR043149">
    <property type="entry name" value="TagF_N"/>
</dbReference>
<evidence type="ECO:0000256" key="4">
    <source>
        <dbReference type="ARBA" id="ARBA00022679"/>
    </source>
</evidence>
<evidence type="ECO:0000313" key="9">
    <source>
        <dbReference type="Proteomes" id="UP001596026"/>
    </source>
</evidence>
<dbReference type="Gene3D" id="3.40.50.12580">
    <property type="match status" value="1"/>
</dbReference>
<dbReference type="EMBL" id="JBHSGT010000060">
    <property type="protein sequence ID" value="MFC4710869.1"/>
    <property type="molecule type" value="Genomic_DNA"/>
</dbReference>
<evidence type="ECO:0000256" key="3">
    <source>
        <dbReference type="ARBA" id="ARBA00022475"/>
    </source>
</evidence>
<comment type="subcellular location">
    <subcellularLocation>
        <location evidence="1">Cell membrane</location>
        <topology evidence="1">Peripheral membrane protein</topology>
    </subcellularLocation>
</comment>
<keyword evidence="5" id="KW-0777">Teichoic acid biosynthesis</keyword>
<accession>A0ABV9M6B8</accession>
<dbReference type="InterPro" id="IPR051612">
    <property type="entry name" value="Teichoic_Acid_Biosynth"/>
</dbReference>
<dbReference type="InterPro" id="IPR007554">
    <property type="entry name" value="Glycerophosphate_synth"/>
</dbReference>
<reference evidence="9" key="1">
    <citation type="journal article" date="2019" name="Int. J. Syst. Evol. Microbiol.">
        <title>The Global Catalogue of Microorganisms (GCM) 10K type strain sequencing project: providing services to taxonomists for standard genome sequencing and annotation.</title>
        <authorList>
            <consortium name="The Broad Institute Genomics Platform"/>
            <consortium name="The Broad Institute Genome Sequencing Center for Infectious Disease"/>
            <person name="Wu L."/>
            <person name="Ma J."/>
        </authorList>
    </citation>
    <scope>NUCLEOTIDE SEQUENCE [LARGE SCALE GENOMIC DNA]</scope>
    <source>
        <strain evidence="9">CGMCC 1.19061</strain>
    </source>
</reference>
<keyword evidence="6" id="KW-0472">Membrane</keyword>
<comment type="similarity">
    <text evidence="2">Belongs to the CDP-glycerol glycerophosphotransferase family.</text>
</comment>
<dbReference type="PANTHER" id="PTHR37316">
    <property type="entry name" value="TEICHOIC ACID GLYCEROL-PHOSPHATE PRIMASE"/>
    <property type="match status" value="1"/>
</dbReference>
<gene>
    <name evidence="8" type="ORF">ACFO3L_09690</name>
</gene>
<keyword evidence="3" id="KW-1003">Cell membrane</keyword>
<dbReference type="Pfam" id="PF04464">
    <property type="entry name" value="Glyphos_transf"/>
    <property type="match status" value="1"/>
</dbReference>
<comment type="caution">
    <text evidence="8">The sequence shown here is derived from an EMBL/GenBank/DDBJ whole genome shotgun (WGS) entry which is preliminary data.</text>
</comment>
<dbReference type="Gene3D" id="3.40.50.11820">
    <property type="match status" value="1"/>
</dbReference>
<evidence type="ECO:0000256" key="2">
    <source>
        <dbReference type="ARBA" id="ARBA00010488"/>
    </source>
</evidence>
<name>A0ABV9M6B8_9ENTE</name>
<feature type="domain" description="TarS C-terminal" evidence="7">
    <location>
        <begin position="130"/>
        <end position="232"/>
    </location>
</feature>
<evidence type="ECO:0000256" key="5">
    <source>
        <dbReference type="ARBA" id="ARBA00022944"/>
    </source>
</evidence>
<keyword evidence="9" id="KW-1185">Reference proteome</keyword>
<dbReference type="Pfam" id="PF18674">
    <property type="entry name" value="TarS_C1"/>
    <property type="match status" value="1"/>
</dbReference>
<dbReference type="PANTHER" id="PTHR37316:SF3">
    <property type="entry name" value="TEICHOIC ACID GLYCEROL-PHOSPHATE TRANSFERASE"/>
    <property type="match status" value="1"/>
</dbReference>
<evidence type="ECO:0000259" key="7">
    <source>
        <dbReference type="Pfam" id="PF18674"/>
    </source>
</evidence>
<protein>
    <submittedName>
        <fullName evidence="8">CDP-glycerol glycerophosphotransferase family protein</fullName>
    </submittedName>
</protein>
<dbReference type="InterPro" id="IPR041038">
    <property type="entry name" value="TarS_C1"/>
</dbReference>
<dbReference type="SUPFAM" id="SSF53756">
    <property type="entry name" value="UDP-Glycosyltransferase/glycogen phosphorylase"/>
    <property type="match status" value="1"/>
</dbReference>
<proteinExistence type="inferred from homology"/>
<evidence type="ECO:0000256" key="1">
    <source>
        <dbReference type="ARBA" id="ARBA00004202"/>
    </source>
</evidence>
<evidence type="ECO:0000313" key="8">
    <source>
        <dbReference type="EMBL" id="MFC4710869.1"/>
    </source>
</evidence>
<dbReference type="InterPro" id="IPR043148">
    <property type="entry name" value="TagF_C"/>
</dbReference>
<keyword evidence="4" id="KW-0808">Transferase</keyword>
<sequence length="649" mass="76488">MENITVYIKNQSFYIESASFELNNLRIENNNQVLPFENEAPNCWKISVDNVTELLEPNQESRAFIYYGEVKNQISSDDFNIIVKSQLFLETNTHPIYLYFSLDNKLRFMWNQVPSARAYHLSSEAIVSSEGAPHLKLEVQTKHLSLKTIDFIMVNRDTKEQIIFPITINKTSQKTDNIFLNTFLFNFDEQILSTSFFKNINLYHYEVTIVDFFIRIKSDLLPLTDYRFRLASPLEEPIEVYSSYKKESAFVGHFYVTPLGNLSARYNMIPYETSQVYLDAAPTKRTEKPIVLLFEYPYKAQDNALAFFNYLMKNDTFFDVYYVIEKESSDFKNLADYSERIVEFRSPEHVKLFFKASYLISSHTPSYGMPLFSSKTIEKRNDAHTIFLQHGIIAYRNLEPLYGKKTNPDLIDTFIVSSQREKDLVHAELFYPDSAIKITGLARFDRLLKNTTFWHSYRRRKRILIMPSWRKGQEHLSEEAFKKTAYFKEFQALLTNELFQESIEKLGLKVSFYLHNNFRKYRHLFYAPGINILKSESNTIQDLMKEHGIMVTDFSSVGLDFALQKRPVFYYQFEEDISDQRAFEKISSFLPGPVYTNSDELVLAILQKTRKNTISKEYRQLLKKNLYTHMDTHSCERIYQVLRDIDLQN</sequence>
<evidence type="ECO:0000256" key="6">
    <source>
        <dbReference type="ARBA" id="ARBA00023136"/>
    </source>
</evidence>
<organism evidence="8 9">
    <name type="scientific">Enterococcus eurekensis</name>
    <dbReference type="NCBI Taxonomy" id="1159753"/>
    <lineage>
        <taxon>Bacteria</taxon>
        <taxon>Bacillati</taxon>
        <taxon>Bacillota</taxon>
        <taxon>Bacilli</taxon>
        <taxon>Lactobacillales</taxon>
        <taxon>Enterococcaceae</taxon>
        <taxon>Enterococcus</taxon>
    </lineage>
</organism>
<dbReference type="RefSeq" id="WP_379966653.1">
    <property type="nucleotide sequence ID" value="NZ_JBHSGT010000060.1"/>
</dbReference>
<dbReference type="Proteomes" id="UP001596026">
    <property type="component" value="Unassembled WGS sequence"/>
</dbReference>